<reference evidence="2" key="1">
    <citation type="journal article" date="2014" name="Science">
        <title>Ancient hybridizations among the ancestral genomes of bread wheat.</title>
        <authorList>
            <consortium name="International Wheat Genome Sequencing Consortium,"/>
            <person name="Marcussen T."/>
            <person name="Sandve S.R."/>
            <person name="Heier L."/>
            <person name="Spannagl M."/>
            <person name="Pfeifer M."/>
            <person name="Jakobsen K.S."/>
            <person name="Wulff B.B."/>
            <person name="Steuernagel B."/>
            <person name="Mayer K.F."/>
            <person name="Olsen O.A."/>
        </authorList>
    </citation>
    <scope>NUCLEOTIDE SEQUENCE [LARGE SCALE GENOMIC DNA]</scope>
    <source>
        <strain evidence="2">cv. AL8/78</strain>
    </source>
</reference>
<dbReference type="Proteomes" id="UP000015105">
    <property type="component" value="Chromosome 7D"/>
</dbReference>
<protein>
    <submittedName>
        <fullName evidence="1">Uncharacterized protein</fullName>
    </submittedName>
</protein>
<reference evidence="1" key="4">
    <citation type="submission" date="2019-03" db="UniProtKB">
        <authorList>
            <consortium name="EnsemblPlants"/>
        </authorList>
    </citation>
    <scope>IDENTIFICATION</scope>
</reference>
<dbReference type="AlphaFoldDB" id="A0A453R725"/>
<organism evidence="1 2">
    <name type="scientific">Aegilops tauschii subsp. strangulata</name>
    <name type="common">Goatgrass</name>
    <dbReference type="NCBI Taxonomy" id="200361"/>
    <lineage>
        <taxon>Eukaryota</taxon>
        <taxon>Viridiplantae</taxon>
        <taxon>Streptophyta</taxon>
        <taxon>Embryophyta</taxon>
        <taxon>Tracheophyta</taxon>
        <taxon>Spermatophyta</taxon>
        <taxon>Magnoliopsida</taxon>
        <taxon>Liliopsida</taxon>
        <taxon>Poales</taxon>
        <taxon>Poaceae</taxon>
        <taxon>BOP clade</taxon>
        <taxon>Pooideae</taxon>
        <taxon>Triticodae</taxon>
        <taxon>Triticeae</taxon>
        <taxon>Triticinae</taxon>
        <taxon>Aegilops</taxon>
    </lineage>
</organism>
<dbReference type="Gramene" id="AET7Gv20485500.3">
    <property type="protein sequence ID" value="AET7Gv20485500.3"/>
    <property type="gene ID" value="AET7Gv20485500"/>
</dbReference>
<reference evidence="1" key="5">
    <citation type="journal article" date="2021" name="G3 (Bethesda)">
        <title>Aegilops tauschii genome assembly Aet v5.0 features greater sequence contiguity and improved annotation.</title>
        <authorList>
            <person name="Wang L."/>
            <person name="Zhu T."/>
            <person name="Rodriguez J.C."/>
            <person name="Deal K.R."/>
            <person name="Dubcovsky J."/>
            <person name="McGuire P.E."/>
            <person name="Lux T."/>
            <person name="Spannagl M."/>
            <person name="Mayer K.F.X."/>
            <person name="Baldrich P."/>
            <person name="Meyers B.C."/>
            <person name="Huo N."/>
            <person name="Gu Y.Q."/>
            <person name="Zhou H."/>
            <person name="Devos K.M."/>
            <person name="Bennetzen J.L."/>
            <person name="Unver T."/>
            <person name="Budak H."/>
            <person name="Gulick P.J."/>
            <person name="Galiba G."/>
            <person name="Kalapos B."/>
            <person name="Nelson D.R."/>
            <person name="Li P."/>
            <person name="You F.M."/>
            <person name="Luo M.C."/>
            <person name="Dvorak J."/>
        </authorList>
    </citation>
    <scope>NUCLEOTIDE SEQUENCE [LARGE SCALE GENOMIC DNA]</scope>
    <source>
        <strain evidence="1">cv. AL8/78</strain>
    </source>
</reference>
<evidence type="ECO:0000313" key="1">
    <source>
        <dbReference type="EnsemblPlants" id="AET7Gv20485500.3"/>
    </source>
</evidence>
<sequence length="54" mass="6107">TELICSPSQCSDVGILSIQNCYRWQPFLAKERVDQTVLGQTQRPYGILCSAFEL</sequence>
<reference evidence="2" key="2">
    <citation type="journal article" date="2017" name="Nat. Plants">
        <title>The Aegilops tauschii genome reveals multiple impacts of transposons.</title>
        <authorList>
            <person name="Zhao G."/>
            <person name="Zou C."/>
            <person name="Li K."/>
            <person name="Wang K."/>
            <person name="Li T."/>
            <person name="Gao L."/>
            <person name="Zhang X."/>
            <person name="Wang H."/>
            <person name="Yang Z."/>
            <person name="Liu X."/>
            <person name="Jiang W."/>
            <person name="Mao L."/>
            <person name="Kong X."/>
            <person name="Jiao Y."/>
            <person name="Jia J."/>
        </authorList>
    </citation>
    <scope>NUCLEOTIDE SEQUENCE [LARGE SCALE GENOMIC DNA]</scope>
    <source>
        <strain evidence="2">cv. AL8/78</strain>
    </source>
</reference>
<dbReference type="EnsemblPlants" id="AET7Gv20485500.3">
    <property type="protein sequence ID" value="AET7Gv20485500.3"/>
    <property type="gene ID" value="AET7Gv20485500"/>
</dbReference>
<reference evidence="1" key="3">
    <citation type="journal article" date="2017" name="Nature">
        <title>Genome sequence of the progenitor of the wheat D genome Aegilops tauschii.</title>
        <authorList>
            <person name="Luo M.C."/>
            <person name="Gu Y.Q."/>
            <person name="Puiu D."/>
            <person name="Wang H."/>
            <person name="Twardziok S.O."/>
            <person name="Deal K.R."/>
            <person name="Huo N."/>
            <person name="Zhu T."/>
            <person name="Wang L."/>
            <person name="Wang Y."/>
            <person name="McGuire P.E."/>
            <person name="Liu S."/>
            <person name="Long H."/>
            <person name="Ramasamy R.K."/>
            <person name="Rodriguez J.C."/>
            <person name="Van S.L."/>
            <person name="Yuan L."/>
            <person name="Wang Z."/>
            <person name="Xia Z."/>
            <person name="Xiao L."/>
            <person name="Anderson O.D."/>
            <person name="Ouyang S."/>
            <person name="Liang Y."/>
            <person name="Zimin A.V."/>
            <person name="Pertea G."/>
            <person name="Qi P."/>
            <person name="Bennetzen J.L."/>
            <person name="Dai X."/>
            <person name="Dawson M.W."/>
            <person name="Muller H.G."/>
            <person name="Kugler K."/>
            <person name="Rivarola-Duarte L."/>
            <person name="Spannagl M."/>
            <person name="Mayer K.F.X."/>
            <person name="Lu F.H."/>
            <person name="Bevan M.W."/>
            <person name="Leroy P."/>
            <person name="Li P."/>
            <person name="You F.M."/>
            <person name="Sun Q."/>
            <person name="Liu Z."/>
            <person name="Lyons E."/>
            <person name="Wicker T."/>
            <person name="Salzberg S.L."/>
            <person name="Devos K.M."/>
            <person name="Dvorak J."/>
        </authorList>
    </citation>
    <scope>NUCLEOTIDE SEQUENCE [LARGE SCALE GENOMIC DNA]</scope>
    <source>
        <strain evidence="1">cv. AL8/78</strain>
    </source>
</reference>
<accession>A0A453R725</accession>
<name>A0A453R725_AEGTS</name>
<proteinExistence type="predicted"/>
<evidence type="ECO:0000313" key="2">
    <source>
        <dbReference type="Proteomes" id="UP000015105"/>
    </source>
</evidence>
<keyword evidence="2" id="KW-1185">Reference proteome</keyword>